<gene>
    <name evidence="6" type="ORF">SPACI_033320</name>
</gene>
<name>A0ABZ3J591_SPOA4</name>
<dbReference type="Proteomes" id="UP000216052">
    <property type="component" value="Chromosome"/>
</dbReference>
<evidence type="ECO:0000313" key="7">
    <source>
        <dbReference type="Proteomes" id="UP000216052"/>
    </source>
</evidence>
<keyword evidence="3 5" id="KW-1133">Transmembrane helix</keyword>
<feature type="transmembrane region" description="Helical" evidence="5">
    <location>
        <begin position="466"/>
        <end position="489"/>
    </location>
</feature>
<proteinExistence type="predicted"/>
<evidence type="ECO:0000313" key="6">
    <source>
        <dbReference type="EMBL" id="XFO73246.1"/>
    </source>
</evidence>
<evidence type="ECO:0000256" key="2">
    <source>
        <dbReference type="ARBA" id="ARBA00022692"/>
    </source>
</evidence>
<feature type="transmembrane region" description="Helical" evidence="5">
    <location>
        <begin position="421"/>
        <end position="445"/>
    </location>
</feature>
<evidence type="ECO:0000256" key="5">
    <source>
        <dbReference type="SAM" id="Phobius"/>
    </source>
</evidence>
<evidence type="ECO:0000256" key="3">
    <source>
        <dbReference type="ARBA" id="ARBA00022989"/>
    </source>
</evidence>
<feature type="transmembrane region" description="Helical" evidence="5">
    <location>
        <begin position="382"/>
        <end position="401"/>
    </location>
</feature>
<feature type="transmembrane region" description="Helical" evidence="5">
    <location>
        <begin position="197"/>
        <end position="217"/>
    </location>
</feature>
<feature type="transmembrane region" description="Helical" evidence="5">
    <location>
        <begin position="35"/>
        <end position="52"/>
    </location>
</feature>
<comment type="subcellular location">
    <subcellularLocation>
        <location evidence="1">Membrane</location>
        <topology evidence="1">Multi-pass membrane protein</topology>
    </subcellularLocation>
</comment>
<evidence type="ECO:0000256" key="4">
    <source>
        <dbReference type="ARBA" id="ARBA00023136"/>
    </source>
</evidence>
<reference evidence="6" key="1">
    <citation type="submission" date="2024-05" db="EMBL/GenBank/DDBJ databases">
        <title>Isolation and characterization of Sporomusa carbonis sp. nov., a carboxydotrophic hydrogenogen in the genus of Sporomusa isolated from a charcoal burning pile.</title>
        <authorList>
            <person name="Boeer T."/>
            <person name="Rosenbaum F."/>
            <person name="Eysell L."/>
            <person name="Mueller V."/>
            <person name="Daniel R."/>
            <person name="Poehlein A."/>
        </authorList>
    </citation>
    <scope>NUCLEOTIDE SEQUENCE [LARGE SCALE GENOMIC DNA]</scope>
    <source>
        <strain evidence="6">DSM 3132</strain>
    </source>
</reference>
<feature type="transmembrane region" description="Helical" evidence="5">
    <location>
        <begin position="150"/>
        <end position="177"/>
    </location>
</feature>
<feature type="transmembrane region" description="Helical" evidence="5">
    <location>
        <begin position="108"/>
        <end position="126"/>
    </location>
</feature>
<organism evidence="6 7">
    <name type="scientific">Sporomusa acidovorans (strain ATCC 49682 / DSM 3132 / Mol)</name>
    <dbReference type="NCBI Taxonomy" id="1123286"/>
    <lineage>
        <taxon>Bacteria</taxon>
        <taxon>Bacillati</taxon>
        <taxon>Bacillota</taxon>
        <taxon>Negativicutes</taxon>
        <taxon>Selenomonadales</taxon>
        <taxon>Sporomusaceae</taxon>
        <taxon>Sporomusa</taxon>
    </lineage>
</organism>
<feature type="transmembrane region" description="Helical" evidence="5">
    <location>
        <begin position="72"/>
        <end position="96"/>
    </location>
</feature>
<feature type="transmembrane region" description="Helical" evidence="5">
    <location>
        <begin position="237"/>
        <end position="259"/>
    </location>
</feature>
<sequence>MLLDVGIFRKLHRKILRLFFVIQICREGVTLTKKIIGLILGVIFLIGAKLVSPPAGLSEQGLLSLGILASGIALWICETLPSAITGLLLMVLVPIFNLMDMTNAFKNFGNISVFFIIASFSIVVILRKTKIPEKIVARMMNWAGTNPEKLVFGFLFCTATLSTVVSNTPDALMFLGLSYPILKAVNAKPGSSNLGKCLMIGIPISAMIGGFGTPAGTNINILAMSLFEQATGTAITFVQWMYVGVPMYLIMTTLTWFSLVKIFKPEPITEEILAEVRSKASQLGQSDAYEQKVIIAITTLFVLWIAGSWIPALNTTIVAIVGLVAMFLPKIELMTWDEFCKGVPWAVVIVFGSVNVVAAAVLKHGAAQWIADLFIHSTQNMAVLPILLFFSLLIVCMHAVFPVGPAAVAMFTAPMVAVANAGGFSPVIIAFVLAFGFGATWLLPINPVFLLTYNEGYYKMTDTLKAGILPSIGLIVTLAVVVPFIVSLIGL</sequence>
<evidence type="ECO:0008006" key="8">
    <source>
        <dbReference type="Google" id="ProtNLM"/>
    </source>
</evidence>
<dbReference type="InterPro" id="IPR001898">
    <property type="entry name" value="SLC13A/DASS"/>
</dbReference>
<protein>
    <recommendedName>
        <fullName evidence="8">Sodium-dependent dicarboxylate transporter SdcS</fullName>
    </recommendedName>
</protein>
<dbReference type="PANTHER" id="PTHR10283">
    <property type="entry name" value="SOLUTE CARRIER FAMILY 13 MEMBER"/>
    <property type="match status" value="1"/>
</dbReference>
<keyword evidence="4 5" id="KW-0472">Membrane</keyword>
<feature type="transmembrane region" description="Helical" evidence="5">
    <location>
        <begin position="343"/>
        <end position="362"/>
    </location>
</feature>
<feature type="transmembrane region" description="Helical" evidence="5">
    <location>
        <begin position="301"/>
        <end position="328"/>
    </location>
</feature>
<dbReference type="Pfam" id="PF00939">
    <property type="entry name" value="Na_sulph_symp"/>
    <property type="match status" value="1"/>
</dbReference>
<keyword evidence="2 5" id="KW-0812">Transmembrane</keyword>
<dbReference type="EMBL" id="CP155571">
    <property type="protein sequence ID" value="XFO73246.1"/>
    <property type="molecule type" value="Genomic_DNA"/>
</dbReference>
<keyword evidence="7" id="KW-1185">Reference proteome</keyword>
<accession>A0ABZ3J591</accession>
<evidence type="ECO:0000256" key="1">
    <source>
        <dbReference type="ARBA" id="ARBA00004141"/>
    </source>
</evidence>